<feature type="transmembrane region" description="Helical" evidence="5">
    <location>
        <begin position="145"/>
        <end position="163"/>
    </location>
</feature>
<accession>A0ABD6BVG6</accession>
<dbReference type="Pfam" id="PF01988">
    <property type="entry name" value="VIT1"/>
    <property type="match status" value="1"/>
</dbReference>
<proteinExistence type="predicted"/>
<dbReference type="EMBL" id="JBHUCZ010000012">
    <property type="protein sequence ID" value="MFD1568539.1"/>
    <property type="molecule type" value="Genomic_DNA"/>
</dbReference>
<keyword evidence="3 5" id="KW-1133">Transmembrane helix</keyword>
<evidence type="ECO:0000313" key="6">
    <source>
        <dbReference type="EMBL" id="MFD1568539.1"/>
    </source>
</evidence>
<dbReference type="RefSeq" id="WP_267648037.1">
    <property type="nucleotide sequence ID" value="NZ_JANHGR010000003.1"/>
</dbReference>
<protein>
    <submittedName>
        <fullName evidence="6">VIT1/CCC1 transporter family protein</fullName>
    </submittedName>
</protein>
<evidence type="ECO:0000256" key="3">
    <source>
        <dbReference type="ARBA" id="ARBA00022989"/>
    </source>
</evidence>
<feature type="transmembrane region" description="Helical" evidence="5">
    <location>
        <begin position="170"/>
        <end position="191"/>
    </location>
</feature>
<evidence type="ECO:0000313" key="7">
    <source>
        <dbReference type="Proteomes" id="UP001597139"/>
    </source>
</evidence>
<organism evidence="6 7">
    <name type="scientific">Halolamina litorea</name>
    <dbReference type="NCBI Taxonomy" id="1515593"/>
    <lineage>
        <taxon>Archaea</taxon>
        <taxon>Methanobacteriati</taxon>
        <taxon>Methanobacteriota</taxon>
        <taxon>Stenosarchaea group</taxon>
        <taxon>Halobacteria</taxon>
        <taxon>Halobacteriales</taxon>
        <taxon>Haloferacaceae</taxon>
    </lineage>
</organism>
<gene>
    <name evidence="6" type="ORF">ACFSAU_13670</name>
</gene>
<comment type="subcellular location">
    <subcellularLocation>
        <location evidence="1">Endomembrane system</location>
        <topology evidence="1">Multi-pass membrane protein</topology>
    </subcellularLocation>
</comment>
<evidence type="ECO:0000256" key="5">
    <source>
        <dbReference type="SAM" id="Phobius"/>
    </source>
</evidence>
<keyword evidence="2 5" id="KW-0812">Transmembrane</keyword>
<dbReference type="InterPro" id="IPR008217">
    <property type="entry name" value="Ccc1_fam"/>
</dbReference>
<comment type="caution">
    <text evidence="6">The sequence shown here is derived from an EMBL/GenBank/DDBJ whole genome shotgun (WGS) entry which is preliminary data.</text>
</comment>
<reference evidence="6 7" key="1">
    <citation type="journal article" date="2019" name="Int. J. Syst. Evol. Microbiol.">
        <title>The Global Catalogue of Microorganisms (GCM) 10K type strain sequencing project: providing services to taxonomists for standard genome sequencing and annotation.</title>
        <authorList>
            <consortium name="The Broad Institute Genomics Platform"/>
            <consortium name="The Broad Institute Genome Sequencing Center for Infectious Disease"/>
            <person name="Wu L."/>
            <person name="Ma J."/>
        </authorList>
    </citation>
    <scope>NUCLEOTIDE SEQUENCE [LARGE SCALE GENOMIC DNA]</scope>
    <source>
        <strain evidence="6 7">CGMCC 1.12859</strain>
    </source>
</reference>
<evidence type="ECO:0000256" key="2">
    <source>
        <dbReference type="ARBA" id="ARBA00022692"/>
    </source>
</evidence>
<dbReference type="Proteomes" id="UP001597139">
    <property type="component" value="Unassembled WGS sequence"/>
</dbReference>
<evidence type="ECO:0000256" key="4">
    <source>
        <dbReference type="ARBA" id="ARBA00023136"/>
    </source>
</evidence>
<feature type="transmembrane region" description="Helical" evidence="5">
    <location>
        <begin position="110"/>
        <end position="133"/>
    </location>
</feature>
<keyword evidence="4 5" id="KW-0472">Membrane</keyword>
<evidence type="ECO:0000256" key="1">
    <source>
        <dbReference type="ARBA" id="ARBA00004127"/>
    </source>
</evidence>
<name>A0ABD6BVG6_9EURY</name>
<keyword evidence="7" id="KW-1185">Reference proteome</keyword>
<feature type="transmembrane region" description="Helical" evidence="5">
    <location>
        <begin position="29"/>
        <end position="48"/>
    </location>
</feature>
<dbReference type="AlphaFoldDB" id="A0ABD6BVG6"/>
<sequence length="193" mass="20058">MASAQRLLRAVLDDEETLSIARRYFISNGFDGTLTSVGVVVGAVLSGIPDGMTVIKIGLGAAVGLGTSAVWSVWEIERAETKAEIRRLERAMLTDLDDTRIERAQQGARVVHAAASGLGPLIGVTVPLVPFAFEGSALSMTEAGVLGVSLGIGVLAVFGAYMASVSGQRWYVSAARMALAGLVVALINVFLPG</sequence>
<feature type="transmembrane region" description="Helical" evidence="5">
    <location>
        <begin position="54"/>
        <end position="74"/>
    </location>
</feature>
<dbReference type="GO" id="GO:0012505">
    <property type="term" value="C:endomembrane system"/>
    <property type="evidence" value="ECO:0007669"/>
    <property type="project" value="UniProtKB-SubCell"/>
</dbReference>